<reference evidence="2 3" key="1">
    <citation type="submission" date="2017-07" db="EMBL/GenBank/DDBJ databases">
        <authorList>
            <person name="Talla V."/>
            <person name="Backstrom N."/>
        </authorList>
    </citation>
    <scope>NUCLEOTIDE SEQUENCE [LARGE SCALE GENOMIC DNA]</scope>
</reference>
<feature type="compositionally biased region" description="Basic and acidic residues" evidence="1">
    <location>
        <begin position="135"/>
        <end position="147"/>
    </location>
</feature>
<gene>
    <name evidence="2" type="ORF">LSINAPIS_LOCUS3640</name>
</gene>
<keyword evidence="3" id="KW-1185">Reference proteome</keyword>
<feature type="region of interest" description="Disordered" evidence="1">
    <location>
        <begin position="108"/>
        <end position="147"/>
    </location>
</feature>
<sequence length="147" mass="16764">MAMLGVIGVKELEDSGHALNDASRIFNCDETTFFLAPKGSKVLARKGEKSVYQQNRNTVEICPSSSKRLPNVTDSSLEDFKIDNLENQDPIQKLPDWEKYNRNEEYLNTDLRKPSFSVPNKVQLDDPEDNLPLSELKKHSEKSPFHI</sequence>
<dbReference type="AlphaFoldDB" id="A0A5E4PXS3"/>
<dbReference type="Proteomes" id="UP000324832">
    <property type="component" value="Unassembled WGS sequence"/>
</dbReference>
<proteinExistence type="predicted"/>
<accession>A0A5E4PXS3</accession>
<organism evidence="2 3">
    <name type="scientific">Leptidea sinapis</name>
    <dbReference type="NCBI Taxonomy" id="189913"/>
    <lineage>
        <taxon>Eukaryota</taxon>
        <taxon>Metazoa</taxon>
        <taxon>Ecdysozoa</taxon>
        <taxon>Arthropoda</taxon>
        <taxon>Hexapoda</taxon>
        <taxon>Insecta</taxon>
        <taxon>Pterygota</taxon>
        <taxon>Neoptera</taxon>
        <taxon>Endopterygota</taxon>
        <taxon>Lepidoptera</taxon>
        <taxon>Glossata</taxon>
        <taxon>Ditrysia</taxon>
        <taxon>Papilionoidea</taxon>
        <taxon>Pieridae</taxon>
        <taxon>Dismorphiinae</taxon>
        <taxon>Leptidea</taxon>
    </lineage>
</organism>
<name>A0A5E4PXS3_9NEOP</name>
<evidence type="ECO:0000313" key="2">
    <source>
        <dbReference type="EMBL" id="VVC90810.1"/>
    </source>
</evidence>
<protein>
    <submittedName>
        <fullName evidence="2">Uncharacterized protein</fullName>
    </submittedName>
</protein>
<evidence type="ECO:0000313" key="3">
    <source>
        <dbReference type="Proteomes" id="UP000324832"/>
    </source>
</evidence>
<evidence type="ECO:0000256" key="1">
    <source>
        <dbReference type="SAM" id="MobiDB-lite"/>
    </source>
</evidence>
<dbReference type="EMBL" id="FZQP02000892">
    <property type="protein sequence ID" value="VVC90810.1"/>
    <property type="molecule type" value="Genomic_DNA"/>
</dbReference>